<reference evidence="2" key="1">
    <citation type="journal article" date="2007" name="Nature">
        <title>The grapevine genome sequence suggests ancestral hexaploidization in major angiosperm phyla.</title>
        <authorList>
            <consortium name="The French-Italian Public Consortium for Grapevine Genome Characterization."/>
            <person name="Jaillon O."/>
            <person name="Aury J.-M."/>
            <person name="Noel B."/>
            <person name="Policriti A."/>
            <person name="Clepet C."/>
            <person name="Casagrande A."/>
            <person name="Choisne N."/>
            <person name="Aubourg S."/>
            <person name="Vitulo N."/>
            <person name="Jubin C."/>
            <person name="Vezzi A."/>
            <person name="Legeai F."/>
            <person name="Hugueney P."/>
            <person name="Dasilva C."/>
            <person name="Horner D."/>
            <person name="Mica E."/>
            <person name="Jublot D."/>
            <person name="Poulain J."/>
            <person name="Bruyere C."/>
            <person name="Billault A."/>
            <person name="Segurens B."/>
            <person name="Gouyvenoux M."/>
            <person name="Ugarte E."/>
            <person name="Cattonaro F."/>
            <person name="Anthouard V."/>
            <person name="Vico V."/>
            <person name="Del Fabbro C."/>
            <person name="Alaux M."/>
            <person name="Di Gaspero G."/>
            <person name="Dumas V."/>
            <person name="Felice N."/>
            <person name="Paillard S."/>
            <person name="Juman I."/>
            <person name="Moroldo M."/>
            <person name="Scalabrin S."/>
            <person name="Canaguier A."/>
            <person name="Le Clainche I."/>
            <person name="Malacrida G."/>
            <person name="Durand E."/>
            <person name="Pesole G."/>
            <person name="Laucou V."/>
            <person name="Chatelet P."/>
            <person name="Merdinoglu D."/>
            <person name="Delledonne M."/>
            <person name="Pezzotti M."/>
            <person name="Lecharny A."/>
            <person name="Scarpelli C."/>
            <person name="Artiguenave F."/>
            <person name="Pe M.E."/>
            <person name="Valle G."/>
            <person name="Morgante M."/>
            <person name="Caboche M."/>
            <person name="Adam-Blondon A.-F."/>
            <person name="Weissenbach J."/>
            <person name="Quetier F."/>
            <person name="Wincker P."/>
        </authorList>
    </citation>
    <scope>NUCLEOTIDE SEQUENCE [LARGE SCALE GENOMIC DNA]</scope>
    <source>
        <strain evidence="2">cv. Pinot noir / PN40024</strain>
    </source>
</reference>
<accession>D7TSI5</accession>
<dbReference type="InParanoid" id="D7TSI5"/>
<evidence type="ECO:0000313" key="2">
    <source>
        <dbReference type="Proteomes" id="UP000009183"/>
    </source>
</evidence>
<sequence length="32" mass="3539">MGVCRSSLHLIVLSPMTSKNSRTMEVSLFLNS</sequence>
<dbReference type="PaxDb" id="29760-VIT_14s0006g00130.t01"/>
<dbReference type="HOGENOM" id="CLU_221129_0_0_1"/>
<dbReference type="Proteomes" id="UP000009183">
    <property type="component" value="Chromosome 14"/>
</dbReference>
<gene>
    <name evidence="1" type="ordered locus">VIT_14s0006g00130</name>
</gene>
<proteinExistence type="predicted"/>
<organism evidence="1 2">
    <name type="scientific">Vitis vinifera</name>
    <name type="common">Grape</name>
    <dbReference type="NCBI Taxonomy" id="29760"/>
    <lineage>
        <taxon>Eukaryota</taxon>
        <taxon>Viridiplantae</taxon>
        <taxon>Streptophyta</taxon>
        <taxon>Embryophyta</taxon>
        <taxon>Tracheophyta</taxon>
        <taxon>Spermatophyta</taxon>
        <taxon>Magnoliopsida</taxon>
        <taxon>eudicotyledons</taxon>
        <taxon>Gunneridae</taxon>
        <taxon>Pentapetalae</taxon>
        <taxon>rosids</taxon>
        <taxon>Vitales</taxon>
        <taxon>Vitaceae</taxon>
        <taxon>Viteae</taxon>
        <taxon>Vitis</taxon>
    </lineage>
</organism>
<protein>
    <submittedName>
        <fullName evidence="1">Uncharacterized protein</fullName>
    </submittedName>
</protein>
<dbReference type="EMBL" id="FN596245">
    <property type="protein sequence ID" value="CBI33457.3"/>
    <property type="molecule type" value="Genomic_DNA"/>
</dbReference>
<dbReference type="AlphaFoldDB" id="D7TSI5"/>
<name>D7TSI5_VITVI</name>
<evidence type="ECO:0000313" key="1">
    <source>
        <dbReference type="EMBL" id="CBI33457.3"/>
    </source>
</evidence>
<keyword evidence="2" id="KW-1185">Reference proteome</keyword>